<evidence type="ECO:0000313" key="12">
    <source>
        <dbReference type="EMBL" id="SMG18328.1"/>
    </source>
</evidence>
<dbReference type="CDD" id="cd20070">
    <property type="entry name" value="5TM_YidC_Alb3"/>
    <property type="match status" value="1"/>
</dbReference>
<protein>
    <submittedName>
        <fullName evidence="12">YidC/Oxa1 family membrane protein insertase</fullName>
    </submittedName>
</protein>
<keyword evidence="2" id="KW-0813">Transport</keyword>
<dbReference type="NCBIfam" id="TIGR03592">
    <property type="entry name" value="yidC_oxa1_cterm"/>
    <property type="match status" value="1"/>
</dbReference>
<feature type="transmembrane region" description="Helical" evidence="10">
    <location>
        <begin position="20"/>
        <end position="38"/>
    </location>
</feature>
<keyword evidence="6 10" id="KW-1133">Transmembrane helix</keyword>
<evidence type="ECO:0000256" key="2">
    <source>
        <dbReference type="ARBA" id="ARBA00022448"/>
    </source>
</evidence>
<accession>A0A1X7ITF0</accession>
<feature type="transmembrane region" description="Helical" evidence="10">
    <location>
        <begin position="88"/>
        <end position="110"/>
    </location>
</feature>
<sequence>MWEAASNAMYGLMSAIHGFVGSWGLAIIGLTLLVRLALHPLNHKQLVSMQKMQKLQPRLKMLQEKYKDDKEALSRETMALYKENKVNPAAGCLPLLVQLPILILLFRVLMNSDFGGASFLGVTLEGSVLSTMASALGMVTEEGVQVGFTAVLKGIAANPGGLASVGVYGPNLLLLGLIIFVTWYQQKMTSSGNPQMAMMNYFMPLFMGFICLSLPGGVMLYWGMSSFIGVAQQWWVVRKVSTEEKPTLYKENPLKKGEL</sequence>
<feature type="transmembrane region" description="Helical" evidence="10">
    <location>
        <begin position="167"/>
        <end position="184"/>
    </location>
</feature>
<comment type="similarity">
    <text evidence="9">Belongs to the OXA1/ALB3/YidC family.</text>
</comment>
<dbReference type="InterPro" id="IPR047196">
    <property type="entry name" value="YidC_ALB_C"/>
</dbReference>
<evidence type="ECO:0000256" key="1">
    <source>
        <dbReference type="ARBA" id="ARBA00004651"/>
    </source>
</evidence>
<evidence type="ECO:0000256" key="5">
    <source>
        <dbReference type="ARBA" id="ARBA00022927"/>
    </source>
</evidence>
<evidence type="ECO:0000313" key="13">
    <source>
        <dbReference type="Proteomes" id="UP000193355"/>
    </source>
</evidence>
<keyword evidence="8" id="KW-0143">Chaperone</keyword>
<dbReference type="GO" id="GO:0015031">
    <property type="term" value="P:protein transport"/>
    <property type="evidence" value="ECO:0007669"/>
    <property type="project" value="UniProtKB-KW"/>
</dbReference>
<dbReference type="PANTHER" id="PTHR12428:SF65">
    <property type="entry name" value="CYTOCHROME C OXIDASE ASSEMBLY PROTEIN COX18, MITOCHONDRIAL"/>
    <property type="match status" value="1"/>
</dbReference>
<dbReference type="EMBL" id="FXBB01000005">
    <property type="protein sequence ID" value="SMG18328.1"/>
    <property type="molecule type" value="Genomic_DNA"/>
</dbReference>
<evidence type="ECO:0000256" key="3">
    <source>
        <dbReference type="ARBA" id="ARBA00022475"/>
    </source>
</evidence>
<dbReference type="STRING" id="561720.SAMN06275492_10511"/>
<feature type="domain" description="Membrane insertase YidC/Oxa/ALB C-terminal" evidence="11">
    <location>
        <begin position="23"/>
        <end position="237"/>
    </location>
</feature>
<dbReference type="PANTHER" id="PTHR12428">
    <property type="entry name" value="OXA1"/>
    <property type="match status" value="1"/>
</dbReference>
<proteinExistence type="inferred from homology"/>
<feature type="transmembrane region" description="Helical" evidence="10">
    <location>
        <begin position="205"/>
        <end position="224"/>
    </location>
</feature>
<dbReference type="InterPro" id="IPR001708">
    <property type="entry name" value="YidC/ALB3/OXA1/COX18"/>
</dbReference>
<evidence type="ECO:0000256" key="4">
    <source>
        <dbReference type="ARBA" id="ARBA00022692"/>
    </source>
</evidence>
<dbReference type="InterPro" id="IPR028055">
    <property type="entry name" value="YidC/Oxa/ALB_C"/>
</dbReference>
<dbReference type="OrthoDB" id="9780552at2"/>
<name>A0A1X7ITF0_9BACT</name>
<organism evidence="12 13">
    <name type="scientific">Dethiosulfovibrio salsuginis</name>
    <dbReference type="NCBI Taxonomy" id="561720"/>
    <lineage>
        <taxon>Bacteria</taxon>
        <taxon>Thermotogati</taxon>
        <taxon>Synergistota</taxon>
        <taxon>Synergistia</taxon>
        <taxon>Synergistales</taxon>
        <taxon>Dethiosulfovibrionaceae</taxon>
        <taxon>Dethiosulfovibrio</taxon>
    </lineage>
</organism>
<keyword evidence="13" id="KW-1185">Reference proteome</keyword>
<comment type="subcellular location">
    <subcellularLocation>
        <location evidence="1">Cell membrane</location>
        <topology evidence="1">Multi-pass membrane protein</topology>
    </subcellularLocation>
    <subcellularLocation>
        <location evidence="9">Membrane</location>
        <topology evidence="9">Multi-pass membrane protein</topology>
    </subcellularLocation>
</comment>
<evidence type="ECO:0000256" key="10">
    <source>
        <dbReference type="SAM" id="Phobius"/>
    </source>
</evidence>
<evidence type="ECO:0000259" key="11">
    <source>
        <dbReference type="Pfam" id="PF02096"/>
    </source>
</evidence>
<keyword evidence="4 9" id="KW-0812">Transmembrane</keyword>
<evidence type="ECO:0000256" key="7">
    <source>
        <dbReference type="ARBA" id="ARBA00023136"/>
    </source>
</evidence>
<gene>
    <name evidence="12" type="ORF">SAMN06275492_10511</name>
</gene>
<evidence type="ECO:0000256" key="6">
    <source>
        <dbReference type="ARBA" id="ARBA00022989"/>
    </source>
</evidence>
<dbReference type="GO" id="GO:0051205">
    <property type="term" value="P:protein insertion into membrane"/>
    <property type="evidence" value="ECO:0007669"/>
    <property type="project" value="TreeGrafter"/>
</dbReference>
<keyword evidence="5" id="KW-0653">Protein transport</keyword>
<dbReference type="Proteomes" id="UP000193355">
    <property type="component" value="Unassembled WGS sequence"/>
</dbReference>
<dbReference type="Pfam" id="PF02096">
    <property type="entry name" value="60KD_IMP"/>
    <property type="match status" value="1"/>
</dbReference>
<dbReference type="GO" id="GO:0032977">
    <property type="term" value="F:membrane insertase activity"/>
    <property type="evidence" value="ECO:0007669"/>
    <property type="project" value="InterPro"/>
</dbReference>
<dbReference type="GO" id="GO:0005886">
    <property type="term" value="C:plasma membrane"/>
    <property type="evidence" value="ECO:0007669"/>
    <property type="project" value="UniProtKB-SubCell"/>
</dbReference>
<keyword evidence="7 10" id="KW-0472">Membrane</keyword>
<evidence type="ECO:0000256" key="9">
    <source>
        <dbReference type="RuleBase" id="RU003945"/>
    </source>
</evidence>
<reference evidence="13" key="1">
    <citation type="submission" date="2017-04" db="EMBL/GenBank/DDBJ databases">
        <authorList>
            <person name="Varghese N."/>
            <person name="Submissions S."/>
        </authorList>
    </citation>
    <scope>NUCLEOTIDE SEQUENCE [LARGE SCALE GENOMIC DNA]</scope>
    <source>
        <strain evidence="13">USBA 82</strain>
    </source>
</reference>
<evidence type="ECO:0000256" key="8">
    <source>
        <dbReference type="ARBA" id="ARBA00023186"/>
    </source>
</evidence>
<keyword evidence="3" id="KW-1003">Cell membrane</keyword>
<dbReference type="PRINTS" id="PR01900">
    <property type="entry name" value="YIDCPROTEIN"/>
</dbReference>
<dbReference type="AlphaFoldDB" id="A0A1X7ITF0"/>